<evidence type="ECO:0000259" key="2">
    <source>
        <dbReference type="PROSITE" id="PS50011"/>
    </source>
</evidence>
<accession>A0ABR2YKR1</accession>
<feature type="domain" description="Protein kinase" evidence="2">
    <location>
        <begin position="115"/>
        <end position="479"/>
    </location>
</feature>
<dbReference type="Proteomes" id="UP001491310">
    <property type="component" value="Unassembled WGS sequence"/>
</dbReference>
<name>A0ABR2YKR1_9CHLO</name>
<gene>
    <name evidence="3" type="ORF">WJX75_002254</name>
</gene>
<reference evidence="3 4" key="1">
    <citation type="journal article" date="2024" name="Nat. Commun.">
        <title>Phylogenomics reveals the evolutionary origins of lichenization in chlorophyte algae.</title>
        <authorList>
            <person name="Puginier C."/>
            <person name="Libourel C."/>
            <person name="Otte J."/>
            <person name="Skaloud P."/>
            <person name="Haon M."/>
            <person name="Grisel S."/>
            <person name="Petersen M."/>
            <person name="Berrin J.G."/>
            <person name="Delaux P.M."/>
            <person name="Dal Grande F."/>
            <person name="Keller J."/>
        </authorList>
    </citation>
    <scope>NUCLEOTIDE SEQUENCE [LARGE SCALE GENOMIC DNA]</scope>
    <source>
        <strain evidence="3 4">SAG 216-7</strain>
    </source>
</reference>
<dbReference type="EMBL" id="JALJOT010000009">
    <property type="protein sequence ID" value="KAK9907364.1"/>
    <property type="molecule type" value="Genomic_DNA"/>
</dbReference>
<dbReference type="SUPFAM" id="SSF56112">
    <property type="entry name" value="Protein kinase-like (PK-like)"/>
    <property type="match status" value="1"/>
</dbReference>
<keyword evidence="4" id="KW-1185">Reference proteome</keyword>
<dbReference type="InterPro" id="IPR011009">
    <property type="entry name" value="Kinase-like_dom_sf"/>
</dbReference>
<evidence type="ECO:0000256" key="1">
    <source>
        <dbReference type="SAM" id="MobiDB-lite"/>
    </source>
</evidence>
<organism evidence="3 4">
    <name type="scientific">Coccomyxa subellipsoidea</name>
    <dbReference type="NCBI Taxonomy" id="248742"/>
    <lineage>
        <taxon>Eukaryota</taxon>
        <taxon>Viridiplantae</taxon>
        <taxon>Chlorophyta</taxon>
        <taxon>core chlorophytes</taxon>
        <taxon>Trebouxiophyceae</taxon>
        <taxon>Trebouxiophyceae incertae sedis</taxon>
        <taxon>Coccomyxaceae</taxon>
        <taxon>Coccomyxa</taxon>
    </lineage>
</organism>
<comment type="caution">
    <text evidence="3">The sequence shown here is derived from an EMBL/GenBank/DDBJ whole genome shotgun (WGS) entry which is preliminary data.</text>
</comment>
<dbReference type="InterPro" id="IPR000719">
    <property type="entry name" value="Prot_kinase_dom"/>
</dbReference>
<evidence type="ECO:0000313" key="3">
    <source>
        <dbReference type="EMBL" id="KAK9907364.1"/>
    </source>
</evidence>
<protein>
    <recommendedName>
        <fullName evidence="2">Protein kinase domain-containing protein</fullName>
    </recommendedName>
</protein>
<sequence>MSEPRLNLTTTASSCQQGAGSGGTARQEKAMSSTVTETPASVSPLKVKVQPSSRDDSAPATSPGHGVGVVDITSQNASTFQDQALEASEAGHARRWIRVPKGWYAKKGAEVVDGLCVGDALGKGCQGGVYRLVDKDGNVDPTRVLKAKHRYALLVKVKREWEIGRCIANLYEPGSALPGYMATGEGVVTENGNFIGMILEKLDGKQPSKRLNESSFNDIHYVEELLFCVFNALDIGQKSLGFHHSDLRVSNVMEINKKTAQGAPRLEETDVAGRAAALSFNGENVGKNAAERLNHFKIIDYGLADFTEHYPSGRVDVGGPTHAVPKTGPLHFSIGKLEMSLPMPLSLEQLKGLPKVNPLERMYRYFWQNKGDIYHVCWDLTRYLDGRVWPKEDEKQVRLLFAFIHHVTGVRLKAWFAPKDTADKDGKLRIPRRFGTFAFVQHNDGFLHVLRIRSIRLQAWFRPHNPGVTAAEALCAPFFEACLHKGEDAV</sequence>
<evidence type="ECO:0000313" key="4">
    <source>
        <dbReference type="Proteomes" id="UP001491310"/>
    </source>
</evidence>
<proteinExistence type="predicted"/>
<dbReference type="PROSITE" id="PS50011">
    <property type="entry name" value="PROTEIN_KINASE_DOM"/>
    <property type="match status" value="1"/>
</dbReference>
<feature type="compositionally biased region" description="Polar residues" evidence="1">
    <location>
        <begin position="30"/>
        <end position="41"/>
    </location>
</feature>
<feature type="region of interest" description="Disordered" evidence="1">
    <location>
        <begin position="1"/>
        <end position="69"/>
    </location>
</feature>